<organism evidence="1 2">
    <name type="scientific">Hungatella hathewayi</name>
    <dbReference type="NCBI Taxonomy" id="154046"/>
    <lineage>
        <taxon>Bacteria</taxon>
        <taxon>Bacillati</taxon>
        <taxon>Bacillota</taxon>
        <taxon>Clostridia</taxon>
        <taxon>Lachnospirales</taxon>
        <taxon>Lachnospiraceae</taxon>
        <taxon>Hungatella</taxon>
    </lineage>
</organism>
<name>A0A3E2WL35_9FIRM</name>
<dbReference type="Proteomes" id="UP000261111">
    <property type="component" value="Unassembled WGS sequence"/>
</dbReference>
<evidence type="ECO:0000313" key="2">
    <source>
        <dbReference type="Proteomes" id="UP000261111"/>
    </source>
</evidence>
<comment type="caution">
    <text evidence="1">The sequence shown here is derived from an EMBL/GenBank/DDBJ whole genome shotgun (WGS) entry which is preliminary data.</text>
</comment>
<gene>
    <name evidence="1" type="ORF">DWX41_17845</name>
</gene>
<proteinExistence type="predicted"/>
<reference evidence="1 2" key="1">
    <citation type="submission" date="2018-08" db="EMBL/GenBank/DDBJ databases">
        <title>A genome reference for cultivated species of the human gut microbiota.</title>
        <authorList>
            <person name="Zou Y."/>
            <person name="Xue W."/>
            <person name="Luo G."/>
        </authorList>
    </citation>
    <scope>NUCLEOTIDE SEQUENCE [LARGE SCALE GENOMIC DNA]</scope>
    <source>
        <strain evidence="1 2">AF19-21</strain>
    </source>
</reference>
<sequence>MPTKPADVPLEPHIARAGNNALQQTAPGMLGALRREGSSGWDWLVGEYAWQASKKIKKWILLLQRINNKMKQALRINIIPNHSTKISAQQIKYAAPGRIPLGIAL</sequence>
<dbReference type="EMBL" id="QVIA01000023">
    <property type="protein sequence ID" value="RGC27754.1"/>
    <property type="molecule type" value="Genomic_DNA"/>
</dbReference>
<protein>
    <submittedName>
        <fullName evidence="1">Uncharacterized protein</fullName>
    </submittedName>
</protein>
<dbReference type="AlphaFoldDB" id="A0A3E2WL35"/>
<evidence type="ECO:0000313" key="1">
    <source>
        <dbReference type="EMBL" id="RGC27754.1"/>
    </source>
</evidence>
<accession>A0A3E2WL35</accession>